<dbReference type="InterPro" id="IPR048020">
    <property type="entry name" value="Transpos_IS3"/>
</dbReference>
<dbReference type="GO" id="GO:0003676">
    <property type="term" value="F:nucleic acid binding"/>
    <property type="evidence" value="ECO:0007669"/>
    <property type="project" value="InterPro"/>
</dbReference>
<dbReference type="Pfam" id="PF00665">
    <property type="entry name" value="rve"/>
    <property type="match status" value="1"/>
</dbReference>
<organism evidence="2">
    <name type="scientific">Klebsiella pneumoniae subsp. pneumoniae</name>
    <dbReference type="NCBI Taxonomy" id="72407"/>
    <lineage>
        <taxon>Bacteria</taxon>
        <taxon>Pseudomonadati</taxon>
        <taxon>Pseudomonadota</taxon>
        <taxon>Gammaproteobacteria</taxon>
        <taxon>Enterobacterales</taxon>
        <taxon>Enterobacteriaceae</taxon>
        <taxon>Klebsiella/Raoultella group</taxon>
        <taxon>Klebsiella</taxon>
        <taxon>Klebsiella pneumoniae complex</taxon>
    </lineage>
</organism>
<proteinExistence type="predicted"/>
<sequence>MTMCQVLSVARAGFYAWQHNPVPARDKDNQRLLTLIRDSYSLSGGVYGYRRVHGDLNEIEETCGKNRVGHIMQLNRIKAVRGYKAPRRIAGRPSVVAPNRVQRQFTVVRANQVWVTDMTYIRTWQGWLYLAVVIDLFARNVVGWSMKPTLSRELALDALMMAVWRRKLDGEVIVHSDQGSQYGSDDWQRFCRANNLAPGMSRRGNCRDNAVAESFFSSLKKERIRKRIYKTRDLAWADIFDYIEVFYNRARRHSHLGGVSPEAFEQASS</sequence>
<name>A0A0E3MTZ6_KLEPN</name>
<dbReference type="SUPFAM" id="SSF53098">
    <property type="entry name" value="Ribonuclease H-like"/>
    <property type="match status" value="1"/>
</dbReference>
<dbReference type="InterPro" id="IPR050900">
    <property type="entry name" value="Transposase_IS3/IS150/IS904"/>
</dbReference>
<dbReference type="InterPro" id="IPR025948">
    <property type="entry name" value="HTH-like_dom"/>
</dbReference>
<dbReference type="InterPro" id="IPR036397">
    <property type="entry name" value="RNaseH_sf"/>
</dbReference>
<geneLocation type="plasmid" evidence="2">
    <name>pHS08204</name>
</geneLocation>
<dbReference type="PROSITE" id="PS50994">
    <property type="entry name" value="INTEGRASE"/>
    <property type="match status" value="1"/>
</dbReference>
<dbReference type="AlphaFoldDB" id="A0A0E3MTZ6"/>
<evidence type="ECO:0000313" key="2">
    <source>
        <dbReference type="EMBL" id="AKA86870.1"/>
    </source>
</evidence>
<dbReference type="InterPro" id="IPR012337">
    <property type="entry name" value="RNaseH-like_sf"/>
</dbReference>
<dbReference type="Pfam" id="PF13276">
    <property type="entry name" value="HTH_21"/>
    <property type="match status" value="1"/>
</dbReference>
<dbReference type="PANTHER" id="PTHR46889">
    <property type="entry name" value="TRANSPOSASE INSF FOR INSERTION SEQUENCE IS3B-RELATED"/>
    <property type="match status" value="1"/>
</dbReference>
<keyword evidence="2" id="KW-0614">Plasmid</keyword>
<dbReference type="Pfam" id="PF13333">
    <property type="entry name" value="rve_2"/>
    <property type="match status" value="1"/>
</dbReference>
<evidence type="ECO:0000259" key="1">
    <source>
        <dbReference type="PROSITE" id="PS50994"/>
    </source>
</evidence>
<dbReference type="Gene3D" id="3.30.420.10">
    <property type="entry name" value="Ribonuclease H-like superfamily/Ribonuclease H"/>
    <property type="match status" value="1"/>
</dbReference>
<feature type="domain" description="Integrase catalytic" evidence="1">
    <location>
        <begin position="94"/>
        <end position="269"/>
    </location>
</feature>
<protein>
    <submittedName>
        <fullName evidence="2">Transposase integrase core domain protein</fullName>
    </submittedName>
</protein>
<dbReference type="InterPro" id="IPR001584">
    <property type="entry name" value="Integrase_cat-core"/>
</dbReference>
<dbReference type="GO" id="GO:0015074">
    <property type="term" value="P:DNA integration"/>
    <property type="evidence" value="ECO:0007669"/>
    <property type="project" value="InterPro"/>
</dbReference>
<dbReference type="PANTHER" id="PTHR46889:SF4">
    <property type="entry name" value="TRANSPOSASE INSO FOR INSERTION SEQUENCE ELEMENT IS911B-RELATED"/>
    <property type="match status" value="1"/>
</dbReference>
<accession>A0A0E3MTZ6</accession>
<reference evidence="2" key="1">
    <citation type="submission" date="2014-11" db="EMBL/GenBank/DDBJ databases">
        <title>Molecular Dissection of F12 Plasmids Harboring blaKPC-2 From Clinicl Klebsiella pneumonia.</title>
        <authorList>
            <person name="Jiang X."/>
            <person name="Zhang Y."/>
            <person name="Shen P."/>
            <person name="Tang Y."/>
            <person name="Liang W."/>
            <person name="Li G."/>
        </authorList>
    </citation>
    <scope>NUCLEOTIDE SEQUENCE</scope>
    <source>
        <strain evidence="2">HS08204</strain>
        <plasmid evidence="2">pHS08204</plasmid>
    </source>
</reference>
<dbReference type="NCBIfam" id="NF033516">
    <property type="entry name" value="transpos_IS3"/>
    <property type="match status" value="1"/>
</dbReference>
<dbReference type="EMBL" id="KP125893">
    <property type="protein sequence ID" value="AKA86870.1"/>
    <property type="molecule type" value="Genomic_DNA"/>
</dbReference>